<dbReference type="FunFam" id="1.20.5.340:FF:000050">
    <property type="entry name" value="Myosin heavy chain, muscle"/>
    <property type="match status" value="1"/>
</dbReference>
<dbReference type="FunFam" id="1.20.120.720:FF:000001">
    <property type="entry name" value="Myosin heavy chain, muscle"/>
    <property type="match status" value="1"/>
</dbReference>
<evidence type="ECO:0000259" key="16">
    <source>
        <dbReference type="PROSITE" id="PS51844"/>
    </source>
</evidence>
<accession>A0A818YNE7</accession>
<feature type="region of interest" description="Disordered" evidence="14">
    <location>
        <begin position="2432"/>
        <end position="2452"/>
    </location>
</feature>
<dbReference type="InterPro" id="IPR014751">
    <property type="entry name" value="XRCC4-like_C"/>
</dbReference>
<dbReference type="FunFam" id="1.20.5.370:FF:000009">
    <property type="entry name" value="Myosin heavy chain, isoform G"/>
    <property type="match status" value="1"/>
</dbReference>
<reference evidence="17" key="1">
    <citation type="submission" date="2021-02" db="EMBL/GenBank/DDBJ databases">
        <authorList>
            <person name="Nowell W R."/>
        </authorList>
    </citation>
    <scope>NUCLEOTIDE SEQUENCE</scope>
</reference>
<keyword evidence="10" id="KW-0514">Muscle protein</keyword>
<dbReference type="Pfam" id="PF00063">
    <property type="entry name" value="Myosin_head"/>
    <property type="match status" value="1"/>
</dbReference>
<dbReference type="InterPro" id="IPR008989">
    <property type="entry name" value="Myosin_S1_N"/>
</dbReference>
<dbReference type="PANTHER" id="PTHR45615">
    <property type="entry name" value="MYOSIN HEAVY CHAIN, NON-MUSCLE"/>
    <property type="match status" value="1"/>
</dbReference>
<dbReference type="Gene3D" id="2.30.30.360">
    <property type="entry name" value="Myosin S1 fragment, N-terminal"/>
    <property type="match status" value="1"/>
</dbReference>
<dbReference type="FunFam" id="1.20.5.340:FF:000021">
    <property type="entry name" value="Myosin heavy chain, isoform G"/>
    <property type="match status" value="1"/>
</dbReference>
<dbReference type="GO" id="GO:0030239">
    <property type="term" value="P:myofibril assembly"/>
    <property type="evidence" value="ECO:0007669"/>
    <property type="project" value="UniProtKB-ARBA"/>
</dbReference>
<evidence type="ECO:0000313" key="18">
    <source>
        <dbReference type="Proteomes" id="UP000663881"/>
    </source>
</evidence>
<feature type="binding site" evidence="13">
    <location>
        <begin position="1019"/>
        <end position="1026"/>
    </location>
    <ligand>
        <name>ATP</name>
        <dbReference type="ChEBI" id="CHEBI:30616"/>
    </ligand>
</feature>
<evidence type="ECO:0000256" key="12">
    <source>
        <dbReference type="ARBA" id="ARBA00038612"/>
    </source>
</evidence>
<evidence type="ECO:0000256" key="8">
    <source>
        <dbReference type="ARBA" id="ARBA00023123"/>
    </source>
</evidence>
<evidence type="ECO:0000256" key="7">
    <source>
        <dbReference type="ARBA" id="ARBA00023054"/>
    </source>
</evidence>
<evidence type="ECO:0000256" key="11">
    <source>
        <dbReference type="ARBA" id="ARBA00023203"/>
    </source>
</evidence>
<keyword evidence="8 13" id="KW-0518">Myosin</keyword>
<comment type="similarity">
    <text evidence="2 13">Belongs to the TRAFAC class myosin-kinesin ATPase superfamily. Myosin family.</text>
</comment>
<dbReference type="InterPro" id="IPR004009">
    <property type="entry name" value="SH3_Myosin"/>
</dbReference>
<dbReference type="Pfam" id="PF02736">
    <property type="entry name" value="Myosin_N"/>
    <property type="match status" value="1"/>
</dbReference>
<dbReference type="Gene3D" id="2.130.10.10">
    <property type="entry name" value="YVTN repeat-like/Quinoprotein amine dehydrogenase"/>
    <property type="match status" value="1"/>
</dbReference>
<dbReference type="SUPFAM" id="SSF52540">
    <property type="entry name" value="P-loop containing nucleoside triphosphate hydrolases"/>
    <property type="match status" value="1"/>
</dbReference>
<dbReference type="GO" id="GO:0051015">
    <property type="term" value="F:actin filament binding"/>
    <property type="evidence" value="ECO:0007669"/>
    <property type="project" value="InterPro"/>
</dbReference>
<dbReference type="EMBL" id="CAJOAY010000905">
    <property type="protein sequence ID" value="CAF3757966.1"/>
    <property type="molecule type" value="Genomic_DNA"/>
</dbReference>
<feature type="domain" description="Myosin N-terminal SH3-like" evidence="16">
    <location>
        <begin position="873"/>
        <end position="922"/>
    </location>
</feature>
<evidence type="ECO:0000313" key="17">
    <source>
        <dbReference type="EMBL" id="CAF3757966.1"/>
    </source>
</evidence>
<dbReference type="SUPFAM" id="SSF69322">
    <property type="entry name" value="Tricorn protease domain 2"/>
    <property type="match status" value="1"/>
</dbReference>
<keyword evidence="11 13" id="KW-0009">Actin-binding</keyword>
<dbReference type="InterPro" id="IPR002928">
    <property type="entry name" value="Myosin_tail"/>
</dbReference>
<dbReference type="Gene3D" id="1.20.58.530">
    <property type="match status" value="1"/>
</dbReference>
<comment type="caution">
    <text evidence="17">The sequence shown here is derived from an EMBL/GenBank/DDBJ whole genome shotgun (WGS) entry which is preliminary data.</text>
</comment>
<dbReference type="GO" id="GO:0032982">
    <property type="term" value="C:myosin filament"/>
    <property type="evidence" value="ECO:0007669"/>
    <property type="project" value="UniProtKB-KW"/>
</dbReference>
<dbReference type="Gene3D" id="3.40.850.10">
    <property type="entry name" value="Kinesin motor domain"/>
    <property type="match status" value="1"/>
</dbReference>
<dbReference type="PRINTS" id="PR00193">
    <property type="entry name" value="MYOSINHEAVY"/>
</dbReference>
<sequence length="2798" mass="323870">MSYSPKLMKKYDILTTIIPVNRCLTQQQSLEDKNKKQYNFRRFHQLYLNISHYDCGHHLTLFNLDFLSVLLLCGEYKITDFLDEFTMMNSQIIGETIFFLNIYRLFPFRNQLYGLLYNLLEQCLIVCPLLLITDDERQQYLMKCSLSSNIIYSAISQHSLIIITDDSKFYQLTSRYRTTVNECDIIYKKKVRQEKLVSGLHSFRYICCLTSNYELIAMNTSTKELTMQIPCNHLISFIGYKRVLIIARSNHSLQIWNCAENSLLSEYDFNDDIIEDYIIQDSDDDNRILKVNLKLSQTICYFSIDDNYQIQLIRTINRHMNNYQHRIPLYISVEFYYSLNSSKASLVIYNDKNPNEIYNDIDFLSLPKSVIYLSNSHSIAWLTDTSVMIFNPLYTKKILQPFCLISSADIIQYDLIHDNDSSDTSGFGKNNLLACVVKTKDVVDIYNWYYDKKEQKHVSRLLSHVQLDINIDYCVFNTDYRDGITLYCSDGKHLYKYNATMLSCLTASKHLVSSETLLQKPKIHLDQFLTYIDNDQNLKVFTLNDNYQLDFHLSIQSIKQYYFTKNSSHILIINRKNLLSIYSLKTSKLLWTTNEFEHRKLQIHSLQASFILICPQTKQIFEIDTKLFQIKILIQLPIDCLTSTLISDDRLFILSKDQTSLVEFNLINQSLINLTPIQLNVSKSTQMYSVYDYLVFHTHNNQIYLWQKHNEGLKELEETSHLITKDNQLVLVCTDNKRIILYDLKVKSRQTAQLDDDAGECEVVCLSNINKSDNEQYLFIICSDRLLRMYRVSNGEQVVKLFIDKDFYPFIGILNDHLLLKVANRLCIIKILDRKSLPPSIIYDPNDPELKESMKYLSLPTEERIKLQAQAFDGKKQCWVPNAKESFVEAEITGTKGEEVTVKTSKGESLTLKKDDVQQMNPPKFTCCDDMANLTYLNDASVLHNLRDRYERWLIYTYSGLFCVAINPYKRLPIYTMKVVLMYRGKKRTEVPPHLYAIADNAYSNMLRDRDNQSMLITGESGAGKTENTKKVIQYFALVAAASAKKEEGKKSMTLEDQIVQSNPVLEAFGNAKTTRNNNSSRFGKFIRIHFGPTGKIAGADIEVYLLEKARVIFQQPAERNYHIFYQLCSNAFPEYHKECLIGNDPGKYHYVAQGMLTIDNVDDAEEMKLTDEAFDVLGFTPVEKLSMYKCTAAIMHFGNSQWKQRPREEQAEAEGTEDCEKVAHLLGIEAAELIKGLLKPRIKVGNEYVNKGQSKDQVTNSIGALSKSIYYRMFCWLVERVNVTLDVKAKRQYFIGVLDIAGFEIFDYNGFEQLCINYTNERLQQFFNHHMFVLEQEEYKKEGIQWEFIDFGMDLQACIDLIEKPMGILSILEEECIVPKATDKTFVEKLYNNHLGKHPQFGKPKPAKNKADANFEVHHYAGSVPYTATGWLEKNKDPINTTVATLFAKSKNAMLAHLYADIIEEEGAKSGGKKKGGSMQTISATHREQLNKLMNNLKQTHPHFVRCIIPNEVKTGGILDSHLVLHQLHCNGVLEGIRICRKGFPNRMIYSEFKQRYSILAPNSIPKGFVDAKKATENILKDCQLSEELYRLGTTKVFFKAGVLGQLEEMRDGALSKIIATLQAQIRGYVMRKSYKKMLDQRIALSVLQRNCRKYLSLRNWPWWKLYTKVKPLLSVARQEDEMKKLEEEFKALKEALEKEEKLRKETEESNTKLIREKNDIYSQLESERANASGAEERLTRLVTQKADLEQQIKDYEERMNEEEEVTSELNNKKKKLEHDIDGLKKDIDDMRLNLQKAENECKTRDNQIHTLQSEMAQQDETIAKITRERKRLEEQNSKTTEQLQAEEDKVNHLNKLKTKLEQTLDELEGSLEREKKARTDLDKSKRKLETDLKSVQGNLDDFERSKRELEENLKRKDQEIQQMSGRLEDEQGQASGLGKKIKELQARIEELEEEVENERQARTKTEKQRADLTREIDEMNDRLEEAGGATSTQVEMNKKREGELAKLRRDLEEANLQHEATAAQLRKKHQDAVTEMGEQIDQLQKLKNKLEKEKGTVKSELDDLRAQLDHALKGKSSAEKLSKQLEQQLNDITIKLDDSLKQVNDVSGQRSRLVNENSELAKQIEDLEHQLGSLQKSKTALQQQADEAKRVLEEEIRGKGSVNTQIRNLTSDLDQAREQLEEEQEGRADLQRQVIKLSAEVQQWRSRYESEGMARGEELEEAKRKLAAKLNEAEEQVEAALNKCNALEKVKARLQGEVEDLMIDVERANANASAMDKKQKQFDKLINEWRQKCEDITVELEISQKEARHYSTELFKLKTQYEESHEQIEALRKENRNLADEVKDLMDQLGEGGKSVHELDKARKRAEMEKEELQSALEEAETALEQEEAKVLRAQMELSTVRQEIDRRIHEKEEEFENTRRNHARALESMQASLEAESRAKGEALKQKKKLESDINELEVALDHSNRSNSDLQKALKRLQETVTQLTVQIEEEQRQRDEAREAAHVAERRANHIAGELEELRTNLDQAERARRAAETELNEAADRISDLSTQNATLSSQKRQLESSIVAMQADLDEAVAELKNSEEQSKKAGADCARLAEELRSEQEHTIQVERLRKGLEQQIKDLQTRLDESENNPLKGGKRIIAKLEQRIHELESENELEQHRHQETLKELRKNDRRLKELAFQTEEDRKNQQRLQDLSEKLQAKIKVYKRQVEEAEEIAALNLAKFRKVQTELEDSAERADQAENQLGKIRAKSRSSVSVSRLSPGREIRESTTIRSSMMRSGSVRAGSLRPL</sequence>
<dbReference type="GO" id="GO:0008307">
    <property type="term" value="F:structural constituent of muscle"/>
    <property type="evidence" value="ECO:0007669"/>
    <property type="project" value="UniProtKB-ARBA"/>
</dbReference>
<dbReference type="InterPro" id="IPR027417">
    <property type="entry name" value="P-loop_NTPase"/>
</dbReference>
<evidence type="ECO:0000256" key="2">
    <source>
        <dbReference type="ARBA" id="ARBA00008314"/>
    </source>
</evidence>
<dbReference type="InterPro" id="IPR001609">
    <property type="entry name" value="Myosin_head_motor_dom-like"/>
</dbReference>
<gene>
    <name evidence="17" type="ORF">OKA104_LOCUS16077</name>
</gene>
<dbReference type="GO" id="GO:0000146">
    <property type="term" value="F:microfilament motor activity"/>
    <property type="evidence" value="ECO:0007669"/>
    <property type="project" value="UniProtKB-ARBA"/>
</dbReference>
<dbReference type="InterPro" id="IPR036961">
    <property type="entry name" value="Kinesin_motor_dom_sf"/>
</dbReference>
<feature type="region of interest" description="Disordered" evidence="14">
    <location>
        <begin position="2751"/>
        <end position="2798"/>
    </location>
</feature>
<dbReference type="PROSITE" id="PS51456">
    <property type="entry name" value="MYOSIN_MOTOR"/>
    <property type="match status" value="1"/>
</dbReference>
<dbReference type="GO" id="GO:0030016">
    <property type="term" value="C:myofibril"/>
    <property type="evidence" value="ECO:0007669"/>
    <property type="project" value="UniProtKB-SubCell"/>
</dbReference>
<dbReference type="FunFam" id="1.20.5.340:FF:000019">
    <property type="entry name" value="Myosin heavy chain, isoform G"/>
    <property type="match status" value="1"/>
</dbReference>
<dbReference type="Proteomes" id="UP000663881">
    <property type="component" value="Unassembled WGS sequence"/>
</dbReference>
<evidence type="ECO:0000256" key="6">
    <source>
        <dbReference type="ARBA" id="ARBA00022840"/>
    </source>
</evidence>
<dbReference type="GO" id="GO:0016460">
    <property type="term" value="C:myosin II complex"/>
    <property type="evidence" value="ECO:0007669"/>
    <property type="project" value="TreeGrafter"/>
</dbReference>
<evidence type="ECO:0008006" key="19">
    <source>
        <dbReference type="Google" id="ProtNLM"/>
    </source>
</evidence>
<feature type="compositionally biased region" description="Basic and acidic residues" evidence="14">
    <location>
        <begin position="2438"/>
        <end position="2452"/>
    </location>
</feature>
<evidence type="ECO:0000256" key="13">
    <source>
        <dbReference type="PROSITE-ProRule" id="PRU00782"/>
    </source>
</evidence>
<feature type="region of interest" description="Actin-binding" evidence="13">
    <location>
        <begin position="1491"/>
        <end position="1513"/>
    </location>
</feature>
<dbReference type="GO" id="GO:0040011">
    <property type="term" value="P:locomotion"/>
    <property type="evidence" value="ECO:0007669"/>
    <property type="project" value="UniProtKB-ARBA"/>
</dbReference>
<evidence type="ECO:0000256" key="14">
    <source>
        <dbReference type="SAM" id="MobiDB-lite"/>
    </source>
</evidence>
<dbReference type="FunFam" id="1.20.5.370:FF:000008">
    <property type="entry name" value="Myosin heavy chain"/>
    <property type="match status" value="1"/>
</dbReference>
<comment type="subunit">
    <text evidence="12">Muscle myosin is a hexameric protein that consists of 2 heavy chain subunits (MHC), 2 alkali light chain subunits (MLC) and 2 regulatory light chain subunits (MLC-2).</text>
</comment>
<keyword evidence="7" id="KW-0175">Coiled coil</keyword>
<proteinExistence type="inferred from homology"/>
<dbReference type="Gene3D" id="1.20.5.370">
    <property type="match status" value="4"/>
</dbReference>
<evidence type="ECO:0000259" key="15">
    <source>
        <dbReference type="PROSITE" id="PS51456"/>
    </source>
</evidence>
<dbReference type="FunFam" id="1.20.5.4820:FF:000002">
    <property type="entry name" value="Myosin heavy chain 10"/>
    <property type="match status" value="1"/>
</dbReference>
<dbReference type="SMART" id="SM00242">
    <property type="entry name" value="MYSc"/>
    <property type="match status" value="1"/>
</dbReference>
<dbReference type="Gene3D" id="1.20.5.340">
    <property type="match status" value="6"/>
</dbReference>
<dbReference type="Pfam" id="PF01576">
    <property type="entry name" value="Myosin_tail_1"/>
    <property type="match status" value="1"/>
</dbReference>
<keyword evidence="6 13" id="KW-0067">ATP-binding</keyword>
<dbReference type="PROSITE" id="PS50096">
    <property type="entry name" value="IQ"/>
    <property type="match status" value="1"/>
</dbReference>
<evidence type="ECO:0000256" key="10">
    <source>
        <dbReference type="ARBA" id="ARBA00023179"/>
    </source>
</evidence>
<comment type="subcellular location">
    <subcellularLocation>
        <location evidence="1">Cytoplasm</location>
        <location evidence="1">Myofibril</location>
    </subcellularLocation>
</comment>
<organism evidence="17 18">
    <name type="scientific">Adineta steineri</name>
    <dbReference type="NCBI Taxonomy" id="433720"/>
    <lineage>
        <taxon>Eukaryota</taxon>
        <taxon>Metazoa</taxon>
        <taxon>Spiralia</taxon>
        <taxon>Gnathifera</taxon>
        <taxon>Rotifera</taxon>
        <taxon>Eurotatoria</taxon>
        <taxon>Bdelloidea</taxon>
        <taxon>Adinetida</taxon>
        <taxon>Adinetidae</taxon>
        <taxon>Adineta</taxon>
    </lineage>
</organism>
<dbReference type="FunFam" id="1.20.5.340:FF:000025">
    <property type="entry name" value="Myosin heavy chain, isoform G"/>
    <property type="match status" value="1"/>
</dbReference>
<dbReference type="CDD" id="cd01377">
    <property type="entry name" value="MYSc_class_II"/>
    <property type="match status" value="1"/>
</dbReference>
<keyword evidence="5 13" id="KW-0547">Nucleotide-binding</keyword>
<evidence type="ECO:0000256" key="4">
    <source>
        <dbReference type="ARBA" id="ARBA00022490"/>
    </source>
</evidence>
<dbReference type="FunFam" id="3.40.850.10:FF:000024">
    <property type="entry name" value="Myosin heavy chain, isoform J"/>
    <property type="match status" value="1"/>
</dbReference>
<dbReference type="SUPFAM" id="SSF90257">
    <property type="entry name" value="Myosin rod fragments"/>
    <property type="match status" value="6"/>
</dbReference>
<feature type="compositionally biased region" description="Low complexity" evidence="14">
    <location>
        <begin position="2760"/>
        <end position="2769"/>
    </location>
</feature>
<dbReference type="InterPro" id="IPR015943">
    <property type="entry name" value="WD40/YVTN_repeat-like_dom_sf"/>
</dbReference>
<protein>
    <recommendedName>
        <fullName evidence="19">Myosin heavy chain</fullName>
    </recommendedName>
</protein>
<dbReference type="Gene3D" id="1.20.120.720">
    <property type="entry name" value="Myosin VI head, motor domain, U50 subdomain"/>
    <property type="match status" value="1"/>
</dbReference>
<dbReference type="FunFam" id="2.30.30.360:FF:000001">
    <property type="entry name" value="Myosin heavy chain"/>
    <property type="match status" value="1"/>
</dbReference>
<name>A0A818YNE7_9BILA</name>
<dbReference type="Gene3D" id="1.20.5.4820">
    <property type="match status" value="1"/>
</dbReference>
<dbReference type="GO" id="GO:0031033">
    <property type="term" value="P:myosin filament organization"/>
    <property type="evidence" value="ECO:0007669"/>
    <property type="project" value="UniProtKB-ARBA"/>
</dbReference>
<keyword evidence="9 13" id="KW-0505">Motor protein</keyword>
<evidence type="ECO:0000256" key="3">
    <source>
        <dbReference type="ARBA" id="ARBA00022433"/>
    </source>
</evidence>
<dbReference type="GO" id="GO:0006936">
    <property type="term" value="P:muscle contraction"/>
    <property type="evidence" value="ECO:0007669"/>
    <property type="project" value="UniProtKB-ARBA"/>
</dbReference>
<evidence type="ECO:0000256" key="5">
    <source>
        <dbReference type="ARBA" id="ARBA00022741"/>
    </source>
</evidence>
<dbReference type="GO" id="GO:0005524">
    <property type="term" value="F:ATP binding"/>
    <property type="evidence" value="ECO:0007669"/>
    <property type="project" value="UniProtKB-UniRule"/>
</dbReference>
<evidence type="ECO:0000256" key="9">
    <source>
        <dbReference type="ARBA" id="ARBA00023175"/>
    </source>
</evidence>
<keyword evidence="3" id="KW-0787">Thick filament</keyword>
<dbReference type="FunFam" id="1.20.58.530:FF:000001">
    <property type="entry name" value="Myosin heavy chain"/>
    <property type="match status" value="1"/>
</dbReference>
<evidence type="ECO:0000256" key="1">
    <source>
        <dbReference type="ARBA" id="ARBA00004657"/>
    </source>
</evidence>
<keyword evidence="4" id="KW-0963">Cytoplasm</keyword>
<dbReference type="Gene3D" id="1.10.10.820">
    <property type="match status" value="1"/>
</dbReference>
<dbReference type="PANTHER" id="PTHR45615:SF27">
    <property type="entry name" value="MYOSIN HEAVY CHAIN, MUSCLE"/>
    <property type="match status" value="1"/>
</dbReference>
<feature type="domain" description="Myosin motor" evidence="15">
    <location>
        <begin position="926"/>
        <end position="1613"/>
    </location>
</feature>
<dbReference type="FunFam" id="1.10.10.820:FF:000001">
    <property type="entry name" value="Myosin heavy chain"/>
    <property type="match status" value="1"/>
</dbReference>
<dbReference type="PROSITE" id="PS51844">
    <property type="entry name" value="SH3_LIKE"/>
    <property type="match status" value="1"/>
</dbReference>